<gene>
    <name evidence="2" type="ORF">IF202_04545</name>
</gene>
<keyword evidence="3" id="KW-1185">Reference proteome</keyword>
<comment type="caution">
    <text evidence="2">The sequence shown here is derived from an EMBL/GenBank/DDBJ whole genome shotgun (WGS) entry which is preliminary data.</text>
</comment>
<name>A0ABR8NYN0_9GAMM</name>
<dbReference type="InterPro" id="IPR025924">
    <property type="entry name" value="YHYH_dom"/>
</dbReference>
<evidence type="ECO:0000313" key="3">
    <source>
        <dbReference type="Proteomes" id="UP000604161"/>
    </source>
</evidence>
<accession>A0ABR8NYN0</accession>
<protein>
    <submittedName>
        <fullName evidence="2">YHYH protein</fullName>
    </submittedName>
</protein>
<reference evidence="2 3" key="1">
    <citation type="submission" date="2020-09" db="EMBL/GenBank/DDBJ databases">
        <title>Marinomonas sp. nov., isolated from the cysticercosis algae of Qingdao, China.</title>
        <authorList>
            <person name="Sun X."/>
        </authorList>
    </citation>
    <scope>NUCLEOTIDE SEQUENCE [LARGE SCALE GENOMIC DNA]</scope>
    <source>
        <strain evidence="2 3">SM2066</strain>
    </source>
</reference>
<dbReference type="RefSeq" id="WP_191593666.1">
    <property type="nucleotide sequence ID" value="NZ_JACYFC010000001.1"/>
</dbReference>
<dbReference type="Pfam" id="PF14240">
    <property type="entry name" value="YHYH"/>
    <property type="match status" value="1"/>
</dbReference>
<sequence>MKKVSNKILAAIGFLIVVPVLAIQVYANVSSNSQAKTLEGFYDNDAITVDEDLVSCTLSNGTESECFRITVDVSGGNTDLETGPWCPQNISDTADTSGIWLDGGKVHDVDGEFVKNLATFYKDDKWQLYNPKTGKIRVTDSKTACLAAARPDVDPEYNNYCVQCLPEYVEEGTSITYLIPAEPQVMAKSEAVNPQSGVGVAFNGVKIEAPAPVDAILAAHTIAPFDDCGGHVNTHVGYHYHAVTDCTEEANSKHSHDDGVEHTHGHATAIGYAMDGYKLYGPKNADGSAPQNLDACNGHVTSDAGYHYHVNDPSENQILSCFTAEPGCTVEGDSTACNVERMPPPQDCKEGEDSCVAGNRPLPPECESVGDVDACMKEHKPPQRK</sequence>
<evidence type="ECO:0000259" key="1">
    <source>
        <dbReference type="Pfam" id="PF14240"/>
    </source>
</evidence>
<organism evidence="2 3">
    <name type="scientific">Marinomonas colpomeniae</name>
    <dbReference type="NCBI Taxonomy" id="2774408"/>
    <lineage>
        <taxon>Bacteria</taxon>
        <taxon>Pseudomonadati</taxon>
        <taxon>Pseudomonadota</taxon>
        <taxon>Gammaproteobacteria</taxon>
        <taxon>Oceanospirillales</taxon>
        <taxon>Oceanospirillaceae</taxon>
        <taxon>Marinomonas</taxon>
    </lineage>
</organism>
<evidence type="ECO:0000313" key="2">
    <source>
        <dbReference type="EMBL" id="MBD5770313.1"/>
    </source>
</evidence>
<proteinExistence type="predicted"/>
<dbReference type="Proteomes" id="UP000604161">
    <property type="component" value="Unassembled WGS sequence"/>
</dbReference>
<feature type="domain" description="YHYH" evidence="1">
    <location>
        <begin position="177"/>
        <end position="286"/>
    </location>
</feature>
<dbReference type="EMBL" id="JACYFC010000001">
    <property type="protein sequence ID" value="MBD5770313.1"/>
    <property type="molecule type" value="Genomic_DNA"/>
</dbReference>